<accession>A0ABD3D2R0</accession>
<comment type="caution">
    <text evidence="1">The sequence shown here is derived from an EMBL/GenBank/DDBJ whole genome shotgun (WGS) entry which is preliminary data.</text>
</comment>
<reference evidence="2" key="1">
    <citation type="journal article" date="2024" name="IScience">
        <title>Strigolactones Initiate the Formation of Haustorium-like Structures in Castilleja.</title>
        <authorList>
            <person name="Buerger M."/>
            <person name="Peterson D."/>
            <person name="Chory J."/>
        </authorList>
    </citation>
    <scope>NUCLEOTIDE SEQUENCE [LARGE SCALE GENOMIC DNA]</scope>
</reference>
<dbReference type="EMBL" id="JAVIJP010000026">
    <property type="protein sequence ID" value="KAL3636533.1"/>
    <property type="molecule type" value="Genomic_DNA"/>
</dbReference>
<dbReference type="AlphaFoldDB" id="A0ABD3D2R0"/>
<evidence type="ECO:0000313" key="1">
    <source>
        <dbReference type="EMBL" id="KAL3636533.1"/>
    </source>
</evidence>
<dbReference type="Proteomes" id="UP001632038">
    <property type="component" value="Unassembled WGS sequence"/>
</dbReference>
<protein>
    <recommendedName>
        <fullName evidence="3">Chorismate synthase</fullName>
    </recommendedName>
</protein>
<organism evidence="1 2">
    <name type="scientific">Castilleja foliolosa</name>
    <dbReference type="NCBI Taxonomy" id="1961234"/>
    <lineage>
        <taxon>Eukaryota</taxon>
        <taxon>Viridiplantae</taxon>
        <taxon>Streptophyta</taxon>
        <taxon>Embryophyta</taxon>
        <taxon>Tracheophyta</taxon>
        <taxon>Spermatophyta</taxon>
        <taxon>Magnoliopsida</taxon>
        <taxon>eudicotyledons</taxon>
        <taxon>Gunneridae</taxon>
        <taxon>Pentapetalae</taxon>
        <taxon>asterids</taxon>
        <taxon>lamiids</taxon>
        <taxon>Lamiales</taxon>
        <taxon>Orobanchaceae</taxon>
        <taxon>Pedicularideae</taxon>
        <taxon>Castillejinae</taxon>
        <taxon>Castilleja</taxon>
    </lineage>
</organism>
<gene>
    <name evidence="1" type="ORF">CASFOL_018832</name>
</gene>
<proteinExistence type="predicted"/>
<keyword evidence="2" id="KW-1185">Reference proteome</keyword>
<evidence type="ECO:0000313" key="2">
    <source>
        <dbReference type="Proteomes" id="UP001632038"/>
    </source>
</evidence>
<evidence type="ECO:0008006" key="3">
    <source>
        <dbReference type="Google" id="ProtNLM"/>
    </source>
</evidence>
<name>A0ABD3D2R0_9LAMI</name>
<sequence>MKIHHTSLENPRFIYFRNAELTGHGGTARGDFGLAAEGYGVQASRPVRIRSDGGAYRRVAPKDLQGKCDPRVGLSAEEGEIGEALEIIRRNILRG</sequence>